<keyword evidence="3 6" id="KW-0285">Flavoprotein</keyword>
<dbReference type="Pfam" id="PF02770">
    <property type="entry name" value="Acyl-CoA_dh_M"/>
    <property type="match status" value="1"/>
</dbReference>
<keyword evidence="4 6" id="KW-0274">FAD</keyword>
<keyword evidence="5 6" id="KW-0560">Oxidoreductase</keyword>
<dbReference type="InterPro" id="IPR013786">
    <property type="entry name" value="AcylCoA_DH/ox_N"/>
</dbReference>
<dbReference type="RefSeq" id="WP_010837358.1">
    <property type="nucleotide sequence ID" value="NZ_QRCM01000001.1"/>
</dbReference>
<dbReference type="Gene3D" id="1.20.140.10">
    <property type="entry name" value="Butyryl-CoA Dehydrogenase, subunit A, domain 3"/>
    <property type="match status" value="1"/>
</dbReference>
<evidence type="ECO:0000259" key="7">
    <source>
        <dbReference type="Pfam" id="PF00441"/>
    </source>
</evidence>
<reference evidence="10 11" key="1">
    <citation type="submission" date="2018-07" db="EMBL/GenBank/DDBJ databases">
        <title>Genome sequence of Rhodococcus rhodnii ATCC 35071 from Rhodnius prolixus.</title>
        <authorList>
            <person name="Patel V."/>
            <person name="Vogel K.J."/>
        </authorList>
    </citation>
    <scope>NUCLEOTIDE SEQUENCE [LARGE SCALE GENOMIC DNA]</scope>
    <source>
        <strain evidence="10 11">ATCC 35071</strain>
    </source>
</reference>
<dbReference type="GO" id="GO:0050660">
    <property type="term" value="F:flavin adenine dinucleotide binding"/>
    <property type="evidence" value="ECO:0007669"/>
    <property type="project" value="InterPro"/>
</dbReference>
<dbReference type="Proteomes" id="UP000471120">
    <property type="component" value="Unassembled WGS sequence"/>
</dbReference>
<accession>A0A6P2CKM9</accession>
<evidence type="ECO:0000256" key="4">
    <source>
        <dbReference type="ARBA" id="ARBA00022827"/>
    </source>
</evidence>
<feature type="domain" description="Acyl-CoA dehydrogenase/oxidase N-terminal" evidence="9">
    <location>
        <begin position="7"/>
        <end position="123"/>
    </location>
</feature>
<dbReference type="PANTHER" id="PTHR43884">
    <property type="entry name" value="ACYL-COA DEHYDROGENASE"/>
    <property type="match status" value="1"/>
</dbReference>
<dbReference type="InterPro" id="IPR036250">
    <property type="entry name" value="AcylCo_DH-like_C"/>
</dbReference>
<protein>
    <submittedName>
        <fullName evidence="10">Acyl-CoA dehydrogenase</fullName>
    </submittedName>
</protein>
<organism evidence="10 11">
    <name type="scientific">Rhodococcus rhodnii</name>
    <dbReference type="NCBI Taxonomy" id="38312"/>
    <lineage>
        <taxon>Bacteria</taxon>
        <taxon>Bacillati</taxon>
        <taxon>Actinomycetota</taxon>
        <taxon>Actinomycetes</taxon>
        <taxon>Mycobacteriales</taxon>
        <taxon>Nocardiaceae</taxon>
        <taxon>Rhodococcus</taxon>
    </lineage>
</organism>
<sequence>MDFELGDEQTLLRDTTRELLSRAYDPESRRRIVATDSGFDRDVWQRFAQTGLLELALSTGDGDEDGEEALGGPVEVGIVMTEIGRRLAPEPYLDAVVVPGGLVARVGTAEQRDEILPPVGGGERMLAFAHDEPGVRWPARVASTRARADGDGWAITGVKNPVPHGGSADTLVVSAVTDDGALGLFVVDGVAEGVTSSAYPTYDGLRAARIDFVDAPAVRLGDSDDDAWPAVVLTQAHAQAALCAEAVGAMDEALRSTVEYLKTRRQFGVPLAHFQALTHRAADMYVLVELARSMSLYATMSLAAPDVDPVEASAATSRAKLQICRSARQVGQEAIQLHGGIGMTDEYPVGHYTARLTAIARTLGDARDHVRLLSGSVRDTVSIH</sequence>
<evidence type="ECO:0000256" key="5">
    <source>
        <dbReference type="ARBA" id="ARBA00023002"/>
    </source>
</evidence>
<proteinExistence type="inferred from homology"/>
<comment type="cofactor">
    <cofactor evidence="1 6">
        <name>FAD</name>
        <dbReference type="ChEBI" id="CHEBI:57692"/>
    </cofactor>
</comment>
<evidence type="ECO:0000313" key="10">
    <source>
        <dbReference type="EMBL" id="TXG91716.1"/>
    </source>
</evidence>
<dbReference type="InterPro" id="IPR046373">
    <property type="entry name" value="Acyl-CoA_Oxase/DH_mid-dom_sf"/>
</dbReference>
<dbReference type="Pfam" id="PF02771">
    <property type="entry name" value="Acyl-CoA_dh_N"/>
    <property type="match status" value="1"/>
</dbReference>
<dbReference type="InterPro" id="IPR006091">
    <property type="entry name" value="Acyl-CoA_Oxase/DH_mid-dom"/>
</dbReference>
<evidence type="ECO:0000256" key="6">
    <source>
        <dbReference type="RuleBase" id="RU362125"/>
    </source>
</evidence>
<dbReference type="InterPro" id="IPR037069">
    <property type="entry name" value="AcylCoA_DH/ox_N_sf"/>
</dbReference>
<dbReference type="CDD" id="cd00567">
    <property type="entry name" value="ACAD"/>
    <property type="match status" value="1"/>
</dbReference>
<dbReference type="AlphaFoldDB" id="A0A6P2CKM9"/>
<dbReference type="SUPFAM" id="SSF47203">
    <property type="entry name" value="Acyl-CoA dehydrogenase C-terminal domain-like"/>
    <property type="match status" value="1"/>
</dbReference>
<evidence type="ECO:0000259" key="8">
    <source>
        <dbReference type="Pfam" id="PF02770"/>
    </source>
</evidence>
<evidence type="ECO:0000256" key="1">
    <source>
        <dbReference type="ARBA" id="ARBA00001974"/>
    </source>
</evidence>
<dbReference type="GO" id="GO:0003995">
    <property type="term" value="F:acyl-CoA dehydrogenase activity"/>
    <property type="evidence" value="ECO:0007669"/>
    <property type="project" value="TreeGrafter"/>
</dbReference>
<gene>
    <name evidence="10" type="ORF">DW322_17875</name>
</gene>
<dbReference type="InterPro" id="IPR009100">
    <property type="entry name" value="AcylCoA_DH/oxidase_NM_dom_sf"/>
</dbReference>
<dbReference type="SUPFAM" id="SSF56645">
    <property type="entry name" value="Acyl-CoA dehydrogenase NM domain-like"/>
    <property type="match status" value="1"/>
</dbReference>
<feature type="domain" description="Acyl-CoA oxidase/dehydrogenase middle" evidence="8">
    <location>
        <begin position="127"/>
        <end position="209"/>
    </location>
</feature>
<evidence type="ECO:0000256" key="2">
    <source>
        <dbReference type="ARBA" id="ARBA00009347"/>
    </source>
</evidence>
<dbReference type="Pfam" id="PF00441">
    <property type="entry name" value="Acyl-CoA_dh_1"/>
    <property type="match status" value="1"/>
</dbReference>
<dbReference type="Gene3D" id="1.10.540.10">
    <property type="entry name" value="Acyl-CoA dehydrogenase/oxidase, N-terminal domain"/>
    <property type="match status" value="1"/>
</dbReference>
<feature type="domain" description="Acyl-CoA dehydrogenase/oxidase C-terminal" evidence="7">
    <location>
        <begin position="236"/>
        <end position="355"/>
    </location>
</feature>
<dbReference type="Gene3D" id="2.40.110.10">
    <property type="entry name" value="Butyryl-CoA Dehydrogenase, subunit A, domain 2"/>
    <property type="match status" value="1"/>
</dbReference>
<dbReference type="EMBL" id="QRCM01000001">
    <property type="protein sequence ID" value="TXG91716.1"/>
    <property type="molecule type" value="Genomic_DNA"/>
</dbReference>
<evidence type="ECO:0000256" key="3">
    <source>
        <dbReference type="ARBA" id="ARBA00022630"/>
    </source>
</evidence>
<dbReference type="InterPro" id="IPR009075">
    <property type="entry name" value="AcylCo_DH/oxidase_C"/>
</dbReference>
<evidence type="ECO:0000259" key="9">
    <source>
        <dbReference type="Pfam" id="PF02771"/>
    </source>
</evidence>
<dbReference type="PANTHER" id="PTHR43884:SF20">
    <property type="entry name" value="ACYL-COA DEHYDROGENASE FADE28"/>
    <property type="match status" value="1"/>
</dbReference>
<comment type="similarity">
    <text evidence="2 6">Belongs to the acyl-CoA dehydrogenase family.</text>
</comment>
<comment type="caution">
    <text evidence="10">The sequence shown here is derived from an EMBL/GenBank/DDBJ whole genome shotgun (WGS) entry which is preliminary data.</text>
</comment>
<name>A0A6P2CKM9_9NOCA</name>
<evidence type="ECO:0000313" key="11">
    <source>
        <dbReference type="Proteomes" id="UP000471120"/>
    </source>
</evidence>